<dbReference type="eggNOG" id="KOG1549">
    <property type="taxonomic scope" value="Eukaryota"/>
</dbReference>
<feature type="domain" description="Aminotransferase class V" evidence="1">
    <location>
        <begin position="32"/>
        <end position="421"/>
    </location>
</feature>
<gene>
    <name evidence="2" type="ORF">SDRG_07816</name>
</gene>
<dbReference type="Gene3D" id="3.40.640.10">
    <property type="entry name" value="Type I PLP-dependent aspartate aminotransferase-like (Major domain)"/>
    <property type="match status" value="1"/>
</dbReference>
<evidence type="ECO:0000259" key="1">
    <source>
        <dbReference type="Pfam" id="PF00266"/>
    </source>
</evidence>
<proteinExistence type="predicted"/>
<dbReference type="OrthoDB" id="420046at2759"/>
<dbReference type="GeneID" id="19948543"/>
<dbReference type="PANTHER" id="PTHR43586">
    <property type="entry name" value="CYSTEINE DESULFURASE"/>
    <property type="match status" value="1"/>
</dbReference>
<dbReference type="OMA" id="RIGCMHY"/>
<dbReference type="AlphaFoldDB" id="T0Q9E4"/>
<dbReference type="Pfam" id="PF00266">
    <property type="entry name" value="Aminotran_5"/>
    <property type="match status" value="1"/>
</dbReference>
<dbReference type="PANTHER" id="PTHR43586:SF21">
    <property type="entry name" value="PYRIDOXAL PHOSPHATE (PLP)-DEPENDENT ASPARTATE AMINOTRANSFERASE SUPERFAMILY"/>
    <property type="match status" value="1"/>
</dbReference>
<evidence type="ECO:0000313" key="2">
    <source>
        <dbReference type="EMBL" id="EQC34489.1"/>
    </source>
</evidence>
<accession>T0Q9E4</accession>
<dbReference type="SUPFAM" id="SSF53383">
    <property type="entry name" value="PLP-dependent transferases"/>
    <property type="match status" value="1"/>
</dbReference>
<dbReference type="InterPro" id="IPR011340">
    <property type="entry name" value="Cys_dSase-rel"/>
</dbReference>
<dbReference type="NCBIfam" id="TIGR01976">
    <property type="entry name" value="am_tr_V_VC1184"/>
    <property type="match status" value="1"/>
</dbReference>
<organism evidence="2 3">
    <name type="scientific">Saprolegnia diclina (strain VS20)</name>
    <dbReference type="NCBI Taxonomy" id="1156394"/>
    <lineage>
        <taxon>Eukaryota</taxon>
        <taxon>Sar</taxon>
        <taxon>Stramenopiles</taxon>
        <taxon>Oomycota</taxon>
        <taxon>Saprolegniomycetes</taxon>
        <taxon>Saprolegniales</taxon>
        <taxon>Saprolegniaceae</taxon>
        <taxon>Saprolegnia</taxon>
    </lineage>
</organism>
<protein>
    <submittedName>
        <fullName evidence="2">Cysteine desulfurase</fullName>
    </submittedName>
</protein>
<dbReference type="EMBL" id="JH767154">
    <property type="protein sequence ID" value="EQC34489.1"/>
    <property type="molecule type" value="Genomic_DNA"/>
</dbReference>
<dbReference type="Proteomes" id="UP000030762">
    <property type="component" value="Unassembled WGS sequence"/>
</dbReference>
<dbReference type="RefSeq" id="XP_008611895.1">
    <property type="nucleotide sequence ID" value="XM_008613673.1"/>
</dbReference>
<name>T0Q9E4_SAPDV</name>
<dbReference type="InterPro" id="IPR015421">
    <property type="entry name" value="PyrdxlP-dep_Trfase_major"/>
</dbReference>
<dbReference type="Gene3D" id="3.90.1150.10">
    <property type="entry name" value="Aspartate Aminotransferase, domain 1"/>
    <property type="match status" value="1"/>
</dbReference>
<evidence type="ECO:0000313" key="3">
    <source>
        <dbReference type="Proteomes" id="UP000030762"/>
    </source>
</evidence>
<dbReference type="STRING" id="1156394.T0Q9E4"/>
<dbReference type="InParanoid" id="T0Q9E4"/>
<reference evidence="2 3" key="1">
    <citation type="submission" date="2012-04" db="EMBL/GenBank/DDBJ databases">
        <title>The Genome Sequence of Saprolegnia declina VS20.</title>
        <authorList>
            <consortium name="The Broad Institute Genome Sequencing Platform"/>
            <person name="Russ C."/>
            <person name="Nusbaum C."/>
            <person name="Tyler B."/>
            <person name="van West P."/>
            <person name="Dieguez-Uribeondo J."/>
            <person name="de Bruijn I."/>
            <person name="Tripathy S."/>
            <person name="Jiang R."/>
            <person name="Young S.K."/>
            <person name="Zeng Q."/>
            <person name="Gargeya S."/>
            <person name="Fitzgerald M."/>
            <person name="Haas B."/>
            <person name="Abouelleil A."/>
            <person name="Alvarado L."/>
            <person name="Arachchi H.M."/>
            <person name="Berlin A."/>
            <person name="Chapman S.B."/>
            <person name="Goldberg J."/>
            <person name="Griggs A."/>
            <person name="Gujja S."/>
            <person name="Hansen M."/>
            <person name="Howarth C."/>
            <person name="Imamovic A."/>
            <person name="Larimer J."/>
            <person name="McCowen C."/>
            <person name="Montmayeur A."/>
            <person name="Murphy C."/>
            <person name="Neiman D."/>
            <person name="Pearson M."/>
            <person name="Priest M."/>
            <person name="Roberts A."/>
            <person name="Saif S."/>
            <person name="Shea T."/>
            <person name="Sisk P."/>
            <person name="Sykes S."/>
            <person name="Wortman J."/>
            <person name="Nusbaum C."/>
            <person name="Birren B."/>
        </authorList>
    </citation>
    <scope>NUCLEOTIDE SEQUENCE [LARGE SCALE GENOMIC DNA]</scope>
    <source>
        <strain evidence="2 3">VS20</strain>
    </source>
</reference>
<dbReference type="InterPro" id="IPR000192">
    <property type="entry name" value="Aminotrans_V_dom"/>
</dbReference>
<dbReference type="InterPro" id="IPR015422">
    <property type="entry name" value="PyrdxlP-dep_Trfase_small"/>
</dbReference>
<keyword evidence="3" id="KW-1185">Reference proteome</keyword>
<dbReference type="VEuPathDB" id="FungiDB:SDRG_07816"/>
<dbReference type="InterPro" id="IPR015424">
    <property type="entry name" value="PyrdxlP-dep_Trfase"/>
</dbReference>
<sequence length="430" mass="47041">MTTTPPMRPLTATEMAAVRAEFPSFNVPNQSVFFDNAGGGQVLKRVADKVYEYLTSTSVQIGGTYATAKAANARVLTARKAVAEFINAPNDEEVIMGSSTTSLVFLFIQALLPSIREGDEIILTNSEHEANVGAWKRLAKAGAVIKVWEINPASMHLELAQLDALLTAKTKWVAMTHASNILGTVNPVKAVADRVHAVGGRLSVDAVAYAPHRLVDVQASGADIYVFSFYKVFGPHYAVMWGHRDFLISLSSLNHEFIAADDLPYKLQPGNVNFELSHGCSAIPEYFQAMGKLLGAPSGASNRALMQHAFDRFDMHERYLSERLLSYLRSQPKVKVLGLSEVAMTSPVDHLYRERIATISFLVDGVASPSIVAHMDRVNIGVRFGHFYAVHLVEPLGMAKHGGAVRVSMAHYNTVEEVDLLISHLRTLIV</sequence>